<dbReference type="PROSITE" id="PS51819">
    <property type="entry name" value="VOC"/>
    <property type="match status" value="1"/>
</dbReference>
<dbReference type="InterPro" id="IPR037523">
    <property type="entry name" value="VOC_core"/>
</dbReference>
<dbReference type="Proteomes" id="UP000033740">
    <property type="component" value="Unassembled WGS sequence"/>
</dbReference>
<dbReference type="RefSeq" id="WP_045273583.1">
    <property type="nucleotide sequence ID" value="NZ_JYIX01000039.1"/>
</dbReference>
<dbReference type="Gene3D" id="3.10.180.10">
    <property type="entry name" value="2,3-Dihydroxybiphenyl 1,2-Dioxygenase, domain 1"/>
    <property type="match status" value="1"/>
</dbReference>
<evidence type="ECO:0000313" key="3">
    <source>
        <dbReference type="Proteomes" id="UP000033740"/>
    </source>
</evidence>
<dbReference type="SUPFAM" id="SSF54593">
    <property type="entry name" value="Glyoxalase/Bleomycin resistance protein/Dihydroxybiphenyl dioxygenase"/>
    <property type="match status" value="1"/>
</dbReference>
<keyword evidence="3" id="KW-1185">Reference proteome</keyword>
<dbReference type="PATRIC" id="fig|582680.6.peg.3679"/>
<dbReference type="STRING" id="582680.RS86_03594"/>
<dbReference type="Pfam" id="PF00903">
    <property type="entry name" value="Glyoxalase"/>
    <property type="match status" value="1"/>
</dbReference>
<proteinExistence type="predicted"/>
<feature type="domain" description="VOC" evidence="1">
    <location>
        <begin position="4"/>
        <end position="119"/>
    </location>
</feature>
<sequence>MDWKIELIFVPVTDVDRSKEFYERIGFHADHDQTPFEGLRFVQMTPPGSACSIAFGTNLGIDLEPGQQNTIQVVVPNADEALAHLRGVGAEATDVDDQAWGRFVTFADPDGNRWTLQELPDRSEQA</sequence>
<evidence type="ECO:0000259" key="1">
    <source>
        <dbReference type="PROSITE" id="PS51819"/>
    </source>
</evidence>
<reference evidence="2 3" key="1">
    <citation type="submission" date="2015-02" db="EMBL/GenBank/DDBJ databases">
        <title>Draft genome sequences of ten Microbacterium spp. with emphasis on heavy metal contaminated environments.</title>
        <authorList>
            <person name="Corretto E."/>
        </authorList>
    </citation>
    <scope>NUCLEOTIDE SEQUENCE [LARGE SCALE GENOMIC DNA]</scope>
    <source>
        <strain evidence="2 3">ARN176</strain>
    </source>
</reference>
<comment type="caution">
    <text evidence="2">The sequence shown here is derived from an EMBL/GenBank/DDBJ whole genome shotgun (WGS) entry which is preliminary data.</text>
</comment>
<accession>A0A0F0LIW0</accession>
<dbReference type="InterPro" id="IPR004360">
    <property type="entry name" value="Glyas_Fos-R_dOase_dom"/>
</dbReference>
<organism evidence="2 3">
    <name type="scientific">Microbacterium azadirachtae</name>
    <dbReference type="NCBI Taxonomy" id="582680"/>
    <lineage>
        <taxon>Bacteria</taxon>
        <taxon>Bacillati</taxon>
        <taxon>Actinomycetota</taxon>
        <taxon>Actinomycetes</taxon>
        <taxon>Micrococcales</taxon>
        <taxon>Microbacteriaceae</taxon>
        <taxon>Microbacterium</taxon>
    </lineage>
</organism>
<name>A0A0F0LIW0_9MICO</name>
<dbReference type="EMBL" id="JYIX01000039">
    <property type="protein sequence ID" value="KJL31471.1"/>
    <property type="molecule type" value="Genomic_DNA"/>
</dbReference>
<protein>
    <submittedName>
        <fullName evidence="2">Glyoxalase-like domain protein</fullName>
    </submittedName>
</protein>
<gene>
    <name evidence="2" type="ORF">RS86_03594</name>
</gene>
<dbReference type="InterPro" id="IPR029068">
    <property type="entry name" value="Glyas_Bleomycin-R_OHBP_Dase"/>
</dbReference>
<dbReference type="AlphaFoldDB" id="A0A0F0LIW0"/>
<evidence type="ECO:0000313" key="2">
    <source>
        <dbReference type="EMBL" id="KJL31471.1"/>
    </source>
</evidence>